<comment type="caution">
    <text evidence="2">The sequence shown here is derived from an EMBL/GenBank/DDBJ whole genome shotgun (WGS) entry which is preliminary data.</text>
</comment>
<dbReference type="GO" id="GO:0005524">
    <property type="term" value="F:ATP binding"/>
    <property type="evidence" value="ECO:0007669"/>
    <property type="project" value="InterPro"/>
</dbReference>
<evidence type="ECO:0000259" key="1">
    <source>
        <dbReference type="Pfam" id="PF13304"/>
    </source>
</evidence>
<dbReference type="Proteomes" id="UP000576225">
    <property type="component" value="Unassembled WGS sequence"/>
</dbReference>
<feature type="domain" description="ATPase AAA-type core" evidence="1">
    <location>
        <begin position="24"/>
        <end position="293"/>
    </location>
</feature>
<dbReference type="InterPro" id="IPR003959">
    <property type="entry name" value="ATPase_AAA_core"/>
</dbReference>
<dbReference type="AlphaFoldDB" id="A0A848AZK3"/>
<dbReference type="SUPFAM" id="SSF52540">
    <property type="entry name" value="P-loop containing nucleoside triphosphate hydrolases"/>
    <property type="match status" value="1"/>
</dbReference>
<dbReference type="GO" id="GO:0016887">
    <property type="term" value="F:ATP hydrolysis activity"/>
    <property type="evidence" value="ECO:0007669"/>
    <property type="project" value="InterPro"/>
</dbReference>
<dbReference type="Pfam" id="PF13304">
    <property type="entry name" value="AAA_21"/>
    <property type="match status" value="1"/>
</dbReference>
<reference evidence="2 3" key="1">
    <citation type="submission" date="2020-04" db="EMBL/GenBank/DDBJ databases">
        <authorList>
            <person name="Hitch T.C.A."/>
            <person name="Wylensek D."/>
            <person name="Clavel T."/>
        </authorList>
    </citation>
    <scope>NUCLEOTIDE SEQUENCE [LARGE SCALE GENOMIC DNA]</scope>
    <source>
        <strain evidence="2 3">COR2-253-APC-1A</strain>
    </source>
</reference>
<dbReference type="RefSeq" id="WP_168963705.1">
    <property type="nucleotide sequence ID" value="NZ_JABAEW010000053.1"/>
</dbReference>
<organism evidence="2 3">
    <name type="scientific">Victivallis vadensis</name>
    <dbReference type="NCBI Taxonomy" id="172901"/>
    <lineage>
        <taxon>Bacteria</taxon>
        <taxon>Pseudomonadati</taxon>
        <taxon>Lentisphaerota</taxon>
        <taxon>Lentisphaeria</taxon>
        <taxon>Victivallales</taxon>
        <taxon>Victivallaceae</taxon>
        <taxon>Victivallis</taxon>
    </lineage>
</organism>
<evidence type="ECO:0000313" key="3">
    <source>
        <dbReference type="Proteomes" id="UP000576225"/>
    </source>
</evidence>
<name>A0A848AZK3_9BACT</name>
<proteinExistence type="predicted"/>
<evidence type="ECO:0000313" key="2">
    <source>
        <dbReference type="EMBL" id="NMD88658.1"/>
    </source>
</evidence>
<dbReference type="Gene3D" id="3.40.50.300">
    <property type="entry name" value="P-loop containing nucleotide triphosphate hydrolases"/>
    <property type="match status" value="2"/>
</dbReference>
<dbReference type="InterPro" id="IPR051396">
    <property type="entry name" value="Bact_Antivir_Def_Nuclease"/>
</dbReference>
<protein>
    <submittedName>
        <fullName evidence="2">AAA family ATPase</fullName>
    </submittedName>
</protein>
<sequence length="351" mass="40327">MIKRLETKNFTVLRNATLEFSPDLNVFIGENGTGKTHLLKLLYSILACYGTAKCSSEGNVIKQQLQQNMADKLIGVFRPNQLGRLTTRKQGRERTEIKFFHKNSDYNCEFSFATNSKSEVNFSRIPGKVDIAAPVYFPAKEILTLYPKFVSMYDDFHLQYDETYRSTMLLLGRSYLKGPHEKKTNELIQELERTIGGHIYLDRNGDSFYMSLSNEKNAGGEMEINLVAEGWRKLGMLTQVVLNGALKDKGFLFWDEPEANLNPRLIKVLAKSIFLLSLRNIQVFITTHSLFLLRELEYLSHSMKKKDTIRYFCLHANGDIEQSYCTAELQDIASFEEEVAQEERIISYSGE</sequence>
<accession>A0A848AZK3</accession>
<gene>
    <name evidence="2" type="ORF">HF882_18880</name>
</gene>
<dbReference type="EMBL" id="JABAEW010000053">
    <property type="protein sequence ID" value="NMD88658.1"/>
    <property type="molecule type" value="Genomic_DNA"/>
</dbReference>
<dbReference type="PANTHER" id="PTHR43581">
    <property type="entry name" value="ATP/GTP PHOSPHATASE"/>
    <property type="match status" value="1"/>
</dbReference>
<dbReference type="InterPro" id="IPR027417">
    <property type="entry name" value="P-loop_NTPase"/>
</dbReference>
<dbReference type="PANTHER" id="PTHR43581:SF2">
    <property type="entry name" value="EXCINUCLEASE ATPASE SUBUNIT"/>
    <property type="match status" value="1"/>
</dbReference>